<sequence length="45" mass="5283">MWSNVLNLCTETWLIGMLFSNPTRGPMKNCLILTEVPYKVYRCMD</sequence>
<proteinExistence type="predicted"/>
<accession>A0A0E9Q029</accession>
<protein>
    <submittedName>
        <fullName evidence="1">Uncharacterized protein</fullName>
    </submittedName>
</protein>
<reference evidence="1" key="1">
    <citation type="submission" date="2014-11" db="EMBL/GenBank/DDBJ databases">
        <authorList>
            <person name="Amaro Gonzalez C."/>
        </authorList>
    </citation>
    <scope>NUCLEOTIDE SEQUENCE</scope>
</reference>
<name>A0A0E9Q029_ANGAN</name>
<dbReference type="AlphaFoldDB" id="A0A0E9Q029"/>
<dbReference type="EMBL" id="GBXM01099099">
    <property type="protein sequence ID" value="JAH09478.1"/>
    <property type="molecule type" value="Transcribed_RNA"/>
</dbReference>
<evidence type="ECO:0000313" key="1">
    <source>
        <dbReference type="EMBL" id="JAH09478.1"/>
    </source>
</evidence>
<reference evidence="1" key="2">
    <citation type="journal article" date="2015" name="Fish Shellfish Immunol.">
        <title>Early steps in the European eel (Anguilla anguilla)-Vibrio vulnificus interaction in the gills: Role of the RtxA13 toxin.</title>
        <authorList>
            <person name="Callol A."/>
            <person name="Pajuelo D."/>
            <person name="Ebbesson L."/>
            <person name="Teles M."/>
            <person name="MacKenzie S."/>
            <person name="Amaro C."/>
        </authorList>
    </citation>
    <scope>NUCLEOTIDE SEQUENCE</scope>
</reference>
<organism evidence="1">
    <name type="scientific">Anguilla anguilla</name>
    <name type="common">European freshwater eel</name>
    <name type="synonym">Muraena anguilla</name>
    <dbReference type="NCBI Taxonomy" id="7936"/>
    <lineage>
        <taxon>Eukaryota</taxon>
        <taxon>Metazoa</taxon>
        <taxon>Chordata</taxon>
        <taxon>Craniata</taxon>
        <taxon>Vertebrata</taxon>
        <taxon>Euteleostomi</taxon>
        <taxon>Actinopterygii</taxon>
        <taxon>Neopterygii</taxon>
        <taxon>Teleostei</taxon>
        <taxon>Anguilliformes</taxon>
        <taxon>Anguillidae</taxon>
        <taxon>Anguilla</taxon>
    </lineage>
</organism>